<dbReference type="Gene3D" id="1.10.10.10">
    <property type="entry name" value="Winged helix-like DNA-binding domain superfamily/Winged helix DNA-binding domain"/>
    <property type="match status" value="1"/>
</dbReference>
<name>A0A644ZML0_9ZZZZ</name>
<dbReference type="InterPro" id="IPR051797">
    <property type="entry name" value="TrmB-like"/>
</dbReference>
<organism evidence="2">
    <name type="scientific">bioreactor metagenome</name>
    <dbReference type="NCBI Taxonomy" id="1076179"/>
    <lineage>
        <taxon>unclassified sequences</taxon>
        <taxon>metagenomes</taxon>
        <taxon>ecological metagenomes</taxon>
    </lineage>
</organism>
<dbReference type="SUPFAM" id="SSF46785">
    <property type="entry name" value="Winged helix' DNA-binding domain"/>
    <property type="match status" value="1"/>
</dbReference>
<dbReference type="InterPro" id="IPR011991">
    <property type="entry name" value="ArsR-like_HTH"/>
</dbReference>
<evidence type="ECO:0000259" key="1">
    <source>
        <dbReference type="Pfam" id="PF01978"/>
    </source>
</evidence>
<dbReference type="Pfam" id="PF01978">
    <property type="entry name" value="TrmB"/>
    <property type="match status" value="1"/>
</dbReference>
<dbReference type="PANTHER" id="PTHR34293">
    <property type="entry name" value="HTH-TYPE TRANSCRIPTIONAL REGULATOR TRMBL2"/>
    <property type="match status" value="1"/>
</dbReference>
<dbReference type="PANTHER" id="PTHR34293:SF1">
    <property type="entry name" value="HTH-TYPE TRANSCRIPTIONAL REGULATOR TRMBL2"/>
    <property type="match status" value="1"/>
</dbReference>
<protein>
    <recommendedName>
        <fullName evidence="1">Transcription regulator TrmB N-terminal domain-containing protein</fullName>
    </recommendedName>
</protein>
<feature type="domain" description="Transcription regulator TrmB N-terminal" evidence="1">
    <location>
        <begin position="22"/>
        <end position="74"/>
    </location>
</feature>
<dbReference type="InterPro" id="IPR036388">
    <property type="entry name" value="WH-like_DNA-bd_sf"/>
</dbReference>
<dbReference type="InterPro" id="IPR002831">
    <property type="entry name" value="Tscrpt_reg_TrmB_N"/>
</dbReference>
<dbReference type="AlphaFoldDB" id="A0A644ZML0"/>
<dbReference type="EMBL" id="VSSQ01008820">
    <property type="protein sequence ID" value="MPM39943.1"/>
    <property type="molecule type" value="Genomic_DNA"/>
</dbReference>
<accession>A0A644ZML0</accession>
<comment type="caution">
    <text evidence="2">The sequence shown here is derived from an EMBL/GenBank/DDBJ whole genome shotgun (WGS) entry which is preliminary data.</text>
</comment>
<dbReference type="CDD" id="cd00090">
    <property type="entry name" value="HTH_ARSR"/>
    <property type="match status" value="1"/>
</dbReference>
<proteinExistence type="predicted"/>
<sequence length="263" mass="30609">MLIFVMIEKNKLKDQLSEIFKSLDLDQKSTEFYLNCLVNGKTTINQISKNIGVARSTCYLILEKLKNLGLVLETPFGKKRSLLAEPPEKLISLIEKKKEDSLKAFELAKTVLPEIGIYSNIDVNTKVRFYEGLESIKQIYLETLEANKILVFCLTKIENKNFEDFIDYYEKKLIAKGIVTKEIVTDSEWDTEYRRKYSTKINTIISIPQKNSTETDYMLWDNKVAFISFMKGKFAGVVIEDQEIASFERMRFELLWSLITKEK</sequence>
<reference evidence="2" key="1">
    <citation type="submission" date="2019-08" db="EMBL/GenBank/DDBJ databases">
        <authorList>
            <person name="Kucharzyk K."/>
            <person name="Murdoch R.W."/>
            <person name="Higgins S."/>
            <person name="Loffler F."/>
        </authorList>
    </citation>
    <scope>NUCLEOTIDE SEQUENCE</scope>
</reference>
<gene>
    <name evidence="2" type="ORF">SDC9_86579</name>
</gene>
<dbReference type="InterPro" id="IPR036390">
    <property type="entry name" value="WH_DNA-bd_sf"/>
</dbReference>
<evidence type="ECO:0000313" key="2">
    <source>
        <dbReference type="EMBL" id="MPM39943.1"/>
    </source>
</evidence>